<evidence type="ECO:0000256" key="1">
    <source>
        <dbReference type="ARBA" id="ARBA00022723"/>
    </source>
</evidence>
<proteinExistence type="predicted"/>
<dbReference type="Gene3D" id="1.10.238.10">
    <property type="entry name" value="EF-hand"/>
    <property type="match status" value="1"/>
</dbReference>
<accession>A0A974HSN5</accession>
<gene>
    <name evidence="5" type="ORF">XELAEV_18017389mg</name>
</gene>
<dbReference type="InterPro" id="IPR011992">
    <property type="entry name" value="EF-hand-dom_pair"/>
</dbReference>
<evidence type="ECO:0000259" key="4">
    <source>
        <dbReference type="PROSITE" id="PS50222"/>
    </source>
</evidence>
<evidence type="ECO:0000256" key="2">
    <source>
        <dbReference type="ARBA" id="ARBA00022837"/>
    </source>
</evidence>
<dbReference type="PROSITE" id="PS00018">
    <property type="entry name" value="EF_HAND_1"/>
    <property type="match status" value="1"/>
</dbReference>
<sequence>MPAISILTSDCLGPKEEGTPVGEDKEQRLKQQTSPFYLTFVTKATLWDRGVYHYTHRNHHEIPTAPCPRFIAHMATSPEALQYTRTLSNMSAHLRGNKAYEKPFHKTTSKWVMSGSARNEYKSSKFHQGGYDRKTVNIIRSQVQATKRQDLLVAYGGGKASKPIEMALPGHAVHNIPRQPVPSLVSSHIDLEENAVTKQADIAQDEKNADTANDTQTDKEELKNTQMFSLASHSKDYERCKQTISYCSCVLNEPSGLPVDGTSTISGGSEESGLSGRMSSCSTIYRSSSTSISQLRSASLSLSVGDASGSEEASGTYPVTGHKKPILAASGYCKSIQNPCLNSCSFHGNTELHQTSSYSKIKCSEVSRLESSFVESWHDHHLHHWPVLPPISSQRDFSGSRSGDDPSGRRSHMSAVSSGLQDTFDELEMIVPQTGSSLSNSYVGSLSSSEICKTAASLDLGCYDSNEESLTDIRLSLLNHSNWGQEDHNYEANDDEWEGKTHTFTDIHTQGPLLLLAPAIESVTETSDTYPNKRVDVHQNIYTMLTGAEEIKLGVRKQSIHQSEEDIREMLLLKSHFLDSSCSMKGQLYGKDASKKEEGYDLESNRTEEEQLPPIMRRRPVKMDYSIKEEMEKQRIAEERRMQAASIYSKLQKARSTAIRGTQPISISKFEDFDFLAKYCIFSQEKLAEYKRAFEAVDSDGDGYLDCLEVLMALKEIVPPGALSDAEELYVYRILEIVDYYVTDGLTDLRLFAVMASLAQKIAALDSFMRSLIDRMDFKTLELKMYKAKQLFLCNIDLENKISVAQLLVELKAGGISQQHEEAIQMELQHIKRLDILDFLTYLPLFVLIHKSVISNPLDDSRTI</sequence>
<protein>
    <recommendedName>
        <fullName evidence="4">EF-hand domain-containing protein</fullName>
    </recommendedName>
</protein>
<dbReference type="PANTHER" id="PTHR35538:SF6">
    <property type="entry name" value="EF-HAND DOMAIN-CONTAINING PROTEIN"/>
    <property type="match status" value="1"/>
</dbReference>
<feature type="domain" description="EF-hand" evidence="4">
    <location>
        <begin position="685"/>
        <end position="720"/>
    </location>
</feature>
<dbReference type="SUPFAM" id="SSF47473">
    <property type="entry name" value="EF-hand"/>
    <property type="match status" value="1"/>
</dbReference>
<name>A0A974HSN5_XENLA</name>
<organism evidence="5 6">
    <name type="scientific">Xenopus laevis</name>
    <name type="common">African clawed frog</name>
    <dbReference type="NCBI Taxonomy" id="8355"/>
    <lineage>
        <taxon>Eukaryota</taxon>
        <taxon>Metazoa</taxon>
        <taxon>Chordata</taxon>
        <taxon>Craniata</taxon>
        <taxon>Vertebrata</taxon>
        <taxon>Euteleostomi</taxon>
        <taxon>Amphibia</taxon>
        <taxon>Batrachia</taxon>
        <taxon>Anura</taxon>
        <taxon>Pipoidea</taxon>
        <taxon>Pipidae</taxon>
        <taxon>Xenopodinae</taxon>
        <taxon>Xenopus</taxon>
        <taxon>Xenopus</taxon>
    </lineage>
</organism>
<reference evidence="6" key="1">
    <citation type="journal article" date="2016" name="Nature">
        <title>Genome evolution in the allotetraploid frog Xenopus laevis.</title>
        <authorList>
            <person name="Session A.M."/>
            <person name="Uno Y."/>
            <person name="Kwon T."/>
            <person name="Chapman J.A."/>
            <person name="Toyoda A."/>
            <person name="Takahashi S."/>
            <person name="Fukui A."/>
            <person name="Hikosaka A."/>
            <person name="Suzuki A."/>
            <person name="Kondo M."/>
            <person name="van Heeringen S.J."/>
            <person name="Quigley I."/>
            <person name="Heinz S."/>
            <person name="Ogino H."/>
            <person name="Ochi H."/>
            <person name="Hellsten U."/>
            <person name="Lyons J.B."/>
            <person name="Simakov O."/>
            <person name="Putnam N."/>
            <person name="Stites J."/>
            <person name="Kuroki Y."/>
            <person name="Tanaka T."/>
            <person name="Michiue T."/>
            <person name="Watanabe M."/>
            <person name="Bogdanovic O."/>
            <person name="Lister R."/>
            <person name="Georgiou G."/>
            <person name="Paranjpe S.S."/>
            <person name="van Kruijsbergen I."/>
            <person name="Shu S."/>
            <person name="Carlson J."/>
            <person name="Kinoshita T."/>
            <person name="Ohta Y."/>
            <person name="Mawaribuchi S."/>
            <person name="Jenkins J."/>
            <person name="Grimwood J."/>
            <person name="Schmutz J."/>
            <person name="Mitros T."/>
            <person name="Mozaffari S.V."/>
            <person name="Suzuki Y."/>
            <person name="Haramoto Y."/>
            <person name="Yamamoto T.S."/>
            <person name="Takagi C."/>
            <person name="Heald R."/>
            <person name="Miller K."/>
            <person name="Haudenschild C."/>
            <person name="Kitzman J."/>
            <person name="Nakayama T."/>
            <person name="Izutsu Y."/>
            <person name="Robert J."/>
            <person name="Fortriede J."/>
            <person name="Burns K."/>
            <person name="Lotay V."/>
            <person name="Karimi K."/>
            <person name="Yasuoka Y."/>
            <person name="Dichmann D.S."/>
            <person name="Flajnik M.F."/>
            <person name="Houston D.W."/>
            <person name="Shendure J."/>
            <person name="DuPasquier L."/>
            <person name="Vize P.D."/>
            <person name="Zorn A.M."/>
            <person name="Ito M."/>
            <person name="Marcotte E.M."/>
            <person name="Wallingford J.B."/>
            <person name="Ito Y."/>
            <person name="Asashima M."/>
            <person name="Ueno N."/>
            <person name="Matsuda Y."/>
            <person name="Veenstra G.J."/>
            <person name="Fujiyama A."/>
            <person name="Harland R.M."/>
            <person name="Taira M."/>
            <person name="Rokhsar D.S."/>
        </authorList>
    </citation>
    <scope>NUCLEOTIDE SEQUENCE [LARGE SCALE GENOMIC DNA]</scope>
    <source>
        <strain evidence="6">J</strain>
    </source>
</reference>
<keyword evidence="1" id="KW-0479">Metal-binding</keyword>
<evidence type="ECO:0000256" key="3">
    <source>
        <dbReference type="SAM" id="MobiDB-lite"/>
    </source>
</evidence>
<feature type="region of interest" description="Disordered" evidence="3">
    <location>
        <begin position="393"/>
        <end position="418"/>
    </location>
</feature>
<dbReference type="PROSITE" id="PS50222">
    <property type="entry name" value="EF_HAND_2"/>
    <property type="match status" value="1"/>
</dbReference>
<dbReference type="Proteomes" id="UP000694892">
    <property type="component" value="Chromosome 3L"/>
</dbReference>
<dbReference type="OMA" id="HNYEAND"/>
<evidence type="ECO:0000313" key="6">
    <source>
        <dbReference type="Proteomes" id="UP000694892"/>
    </source>
</evidence>
<dbReference type="EMBL" id="CM004470">
    <property type="protein sequence ID" value="OCT88760.1"/>
    <property type="molecule type" value="Genomic_DNA"/>
</dbReference>
<keyword evidence="2" id="KW-0106">Calcium</keyword>
<dbReference type="InterPro" id="IPR018247">
    <property type="entry name" value="EF_Hand_1_Ca_BS"/>
</dbReference>
<dbReference type="GO" id="GO:0005509">
    <property type="term" value="F:calcium ion binding"/>
    <property type="evidence" value="ECO:0007669"/>
    <property type="project" value="InterPro"/>
</dbReference>
<evidence type="ECO:0000313" key="5">
    <source>
        <dbReference type="EMBL" id="OCT88760.1"/>
    </source>
</evidence>
<dbReference type="PANTHER" id="PTHR35538">
    <property type="entry name" value="LIG_CHAN-GLU_BD DOMAIN-CONTAINING PROTEIN"/>
    <property type="match status" value="1"/>
</dbReference>
<dbReference type="AlphaFoldDB" id="A0A974HSN5"/>
<dbReference type="InterPro" id="IPR002048">
    <property type="entry name" value="EF_hand_dom"/>
</dbReference>